<dbReference type="PANTHER" id="PTHR20992:SF9">
    <property type="entry name" value="AT15442P-RELATED"/>
    <property type="match status" value="1"/>
</dbReference>
<feature type="transmembrane region" description="Helical" evidence="1">
    <location>
        <begin position="117"/>
        <end position="134"/>
    </location>
</feature>
<name>A0ABU1GWB5_9GAMM</name>
<protein>
    <submittedName>
        <fullName evidence="2">TIGR00341 family protein</fullName>
    </submittedName>
</protein>
<keyword evidence="1" id="KW-0812">Transmembrane</keyword>
<dbReference type="RefSeq" id="WP_251594847.1">
    <property type="nucleotide sequence ID" value="NZ_JAMLJI010000004.1"/>
</dbReference>
<accession>A0ABU1GWB5</accession>
<dbReference type="EMBL" id="JARWAO010000004">
    <property type="protein sequence ID" value="MDR5896298.1"/>
    <property type="molecule type" value="Genomic_DNA"/>
</dbReference>
<dbReference type="PANTHER" id="PTHR20992">
    <property type="entry name" value="AT15442P-RELATED"/>
    <property type="match status" value="1"/>
</dbReference>
<feature type="transmembrane region" description="Helical" evidence="1">
    <location>
        <begin position="269"/>
        <end position="288"/>
    </location>
</feature>
<gene>
    <name evidence="2" type="ORF">QC825_09455</name>
</gene>
<dbReference type="Proteomes" id="UP001269375">
    <property type="component" value="Unassembled WGS sequence"/>
</dbReference>
<feature type="transmembrane region" description="Helical" evidence="1">
    <location>
        <begin position="207"/>
        <end position="229"/>
    </location>
</feature>
<proteinExistence type="predicted"/>
<comment type="caution">
    <text evidence="2">The sequence shown here is derived from an EMBL/GenBank/DDBJ whole genome shotgun (WGS) entry which is preliminary data.</text>
</comment>
<reference evidence="2 3" key="1">
    <citation type="submission" date="2023-04" db="EMBL/GenBank/DDBJ databases">
        <title>A long-awaited taxogenomic arrangement of the family Halomonadaceae.</title>
        <authorList>
            <person name="De La Haba R."/>
            <person name="Chuvochina M."/>
            <person name="Wittouck S."/>
            <person name="Arahal D.R."/>
            <person name="Sanchez-Porro C."/>
            <person name="Hugenholtz P."/>
            <person name="Ventosa A."/>
        </authorList>
    </citation>
    <scope>NUCLEOTIDE SEQUENCE [LARGE SCALE GENOMIC DNA]</scope>
    <source>
        <strain evidence="2 3">DSM 22428</strain>
    </source>
</reference>
<dbReference type="Pfam" id="PF04087">
    <property type="entry name" value="DUF389"/>
    <property type="match status" value="1"/>
</dbReference>
<keyword evidence="1" id="KW-0472">Membrane</keyword>
<dbReference type="InterPro" id="IPR005240">
    <property type="entry name" value="DUF389"/>
</dbReference>
<feature type="transmembrane region" description="Helical" evidence="1">
    <location>
        <begin position="308"/>
        <end position="327"/>
    </location>
</feature>
<evidence type="ECO:0000256" key="1">
    <source>
        <dbReference type="SAM" id="Phobius"/>
    </source>
</evidence>
<evidence type="ECO:0000313" key="2">
    <source>
        <dbReference type="EMBL" id="MDR5896298.1"/>
    </source>
</evidence>
<keyword evidence="1" id="KW-1133">Transmembrane helix</keyword>
<organism evidence="2 3">
    <name type="scientific">Larsenimonas suaedae</name>
    <dbReference type="NCBI Taxonomy" id="1851019"/>
    <lineage>
        <taxon>Bacteria</taxon>
        <taxon>Pseudomonadati</taxon>
        <taxon>Pseudomonadota</taxon>
        <taxon>Gammaproteobacteria</taxon>
        <taxon>Oceanospirillales</taxon>
        <taxon>Halomonadaceae</taxon>
        <taxon>Larsenimonas</taxon>
    </lineage>
</organism>
<sequence length="337" mass="35779">MANRLIQLMAPRDDEKAIRKCLDSLELKEWWQSSPGGEGERATFYIALHQAEAQDVMDSLSDTLKDRDNWRLFSLATEANLPEVDDEEEQERLEQKNTASAREEIYGSVRSGATLSLDYLLMTAFATCVAAIGLNQGQVAVVIGAMVIAPLLGPILAFAFGSTLGNLELLWIAARSLFAGLAVSIIVGVAIGFIYRATPDNSMMNFSGVMSLQTLILPLASGAAAALMVASGKMSALVGVMVAAALLPPLAAFGLFIGDGNYLSGGRALVSVVVNIVAINLAAQVVFLTKGIRPRAWESDSRNTSIRMALGVSGGLVVLAGVFLWLAGSNVTLNWLS</sequence>
<evidence type="ECO:0000313" key="3">
    <source>
        <dbReference type="Proteomes" id="UP001269375"/>
    </source>
</evidence>
<keyword evidence="3" id="KW-1185">Reference proteome</keyword>
<feature type="transmembrane region" description="Helical" evidence="1">
    <location>
        <begin position="140"/>
        <end position="160"/>
    </location>
</feature>
<dbReference type="NCBIfam" id="TIGR00341">
    <property type="entry name" value="TIGR00341 family protein"/>
    <property type="match status" value="1"/>
</dbReference>
<feature type="transmembrane region" description="Helical" evidence="1">
    <location>
        <begin position="172"/>
        <end position="195"/>
    </location>
</feature>
<feature type="transmembrane region" description="Helical" evidence="1">
    <location>
        <begin position="236"/>
        <end position="257"/>
    </location>
</feature>